<dbReference type="Pfam" id="PF19054">
    <property type="entry name" value="DUF5753"/>
    <property type="match status" value="1"/>
</dbReference>
<organism evidence="2 3">
    <name type="scientific">Actinoplanes campanulatus</name>
    <dbReference type="NCBI Taxonomy" id="113559"/>
    <lineage>
        <taxon>Bacteria</taxon>
        <taxon>Bacillati</taxon>
        <taxon>Actinomycetota</taxon>
        <taxon>Actinomycetes</taxon>
        <taxon>Micromonosporales</taxon>
        <taxon>Micromonosporaceae</taxon>
        <taxon>Actinoplanes</taxon>
    </lineage>
</organism>
<sequence length="363" mass="40810">MHIRQALSITVLTREDSPIVAGPKNERNNPKNEILVDALVFAISACTYSRKAHGVFQERTMPVVEATPSSGSTVPRRQLGRFLRRYREAAGKTIKDAYEHIECSQQKIWRLEKGDPNVVVKSTEVKLLCDFYGVPDDVKEALVSLSKETKVKGWWHAYGDVIPEWFELYVGLETAASRLRKYEPSLIPGLLQAHAYLEAVMTAERPRVPVEEFGRRIRVKQERQVLLTRGFPPPPQLDVIMAEAVIRAKIETPGAMQQQLWHLLRATDELPHLRLRVLPSVGPHSAAASGGFTILEFPPSDRGSSEPPTVYSENITGALYLDHPRELAVYEQVWAELEELALNERDSKAMITTLLKDLGDTSS</sequence>
<dbReference type="CDD" id="cd00093">
    <property type="entry name" value="HTH_XRE"/>
    <property type="match status" value="1"/>
</dbReference>
<dbReference type="AlphaFoldDB" id="A0A7W5FG30"/>
<gene>
    <name evidence="2" type="ORF">FHR83_004692</name>
</gene>
<dbReference type="SMART" id="SM00530">
    <property type="entry name" value="HTH_XRE"/>
    <property type="match status" value="1"/>
</dbReference>
<dbReference type="InterPro" id="IPR001387">
    <property type="entry name" value="Cro/C1-type_HTH"/>
</dbReference>
<dbReference type="InterPro" id="IPR043917">
    <property type="entry name" value="DUF5753"/>
</dbReference>
<dbReference type="GO" id="GO:0003677">
    <property type="term" value="F:DNA binding"/>
    <property type="evidence" value="ECO:0007669"/>
    <property type="project" value="InterPro"/>
</dbReference>
<dbReference type="SUPFAM" id="SSF47413">
    <property type="entry name" value="lambda repressor-like DNA-binding domains"/>
    <property type="match status" value="1"/>
</dbReference>
<dbReference type="EMBL" id="JACHXF010000010">
    <property type="protein sequence ID" value="MBB3097017.1"/>
    <property type="molecule type" value="Genomic_DNA"/>
</dbReference>
<dbReference type="Gene3D" id="1.10.260.40">
    <property type="entry name" value="lambda repressor-like DNA-binding domains"/>
    <property type="match status" value="1"/>
</dbReference>
<evidence type="ECO:0000313" key="3">
    <source>
        <dbReference type="Proteomes" id="UP000590749"/>
    </source>
</evidence>
<reference evidence="2 3" key="1">
    <citation type="submission" date="2020-08" db="EMBL/GenBank/DDBJ databases">
        <title>Genomic Encyclopedia of Type Strains, Phase III (KMG-III): the genomes of soil and plant-associated and newly described type strains.</title>
        <authorList>
            <person name="Whitman W."/>
        </authorList>
    </citation>
    <scope>NUCLEOTIDE SEQUENCE [LARGE SCALE GENOMIC DNA]</scope>
    <source>
        <strain evidence="2 3">CECT 3287</strain>
    </source>
</reference>
<dbReference type="InterPro" id="IPR010982">
    <property type="entry name" value="Lambda_DNA-bd_dom_sf"/>
</dbReference>
<accession>A0A7W5FG30</accession>
<name>A0A7W5FG30_9ACTN</name>
<proteinExistence type="predicted"/>
<dbReference type="PROSITE" id="PS50943">
    <property type="entry name" value="HTH_CROC1"/>
    <property type="match status" value="1"/>
</dbReference>
<comment type="caution">
    <text evidence="2">The sequence shown here is derived from an EMBL/GenBank/DDBJ whole genome shotgun (WGS) entry which is preliminary data.</text>
</comment>
<keyword evidence="3" id="KW-1185">Reference proteome</keyword>
<evidence type="ECO:0000313" key="2">
    <source>
        <dbReference type="EMBL" id="MBB3097017.1"/>
    </source>
</evidence>
<feature type="domain" description="HTH cro/C1-type" evidence="1">
    <location>
        <begin position="83"/>
        <end position="138"/>
    </location>
</feature>
<dbReference type="Pfam" id="PF13560">
    <property type="entry name" value="HTH_31"/>
    <property type="match status" value="1"/>
</dbReference>
<evidence type="ECO:0000259" key="1">
    <source>
        <dbReference type="PROSITE" id="PS50943"/>
    </source>
</evidence>
<protein>
    <submittedName>
        <fullName evidence="2">Transcriptional regulator with XRE-family HTH domain</fullName>
    </submittedName>
</protein>
<dbReference type="Proteomes" id="UP000590749">
    <property type="component" value="Unassembled WGS sequence"/>
</dbReference>